<evidence type="ECO:0000256" key="1">
    <source>
        <dbReference type="SAM" id="MobiDB-lite"/>
    </source>
</evidence>
<organism evidence="2 3">
    <name type="scientific">Pseudomonas coronafaciens pv. porri</name>
    <dbReference type="NCBI Taxonomy" id="83964"/>
    <lineage>
        <taxon>Bacteria</taxon>
        <taxon>Pseudomonadati</taxon>
        <taxon>Pseudomonadota</taxon>
        <taxon>Gammaproteobacteria</taxon>
        <taxon>Pseudomonadales</taxon>
        <taxon>Pseudomonadaceae</taxon>
        <taxon>Pseudomonas</taxon>
        <taxon>Pseudomonas coronafaciens</taxon>
    </lineage>
</organism>
<comment type="caution">
    <text evidence="2">The sequence shown here is derived from an EMBL/GenBank/DDBJ whole genome shotgun (WGS) entry which is preliminary data.</text>
</comment>
<protein>
    <submittedName>
        <fullName evidence="2">Uncharacterized protein</fullName>
    </submittedName>
</protein>
<name>A0ABR5JPE2_9PSED</name>
<evidence type="ECO:0000313" key="2">
    <source>
        <dbReference type="EMBL" id="KOP59349.1"/>
    </source>
</evidence>
<keyword evidence="3" id="KW-1185">Reference proteome</keyword>
<proteinExistence type="predicted"/>
<dbReference type="EMBL" id="JUEU01000133">
    <property type="protein sequence ID" value="KOP59349.1"/>
    <property type="molecule type" value="Genomic_DNA"/>
</dbReference>
<accession>A0ABR5JPE2</accession>
<sequence>MTISSTPRPQSDDDLRDIEQDVIKRFSIKLNNLALERNITAYAGSPLGAQDTVFADYLLASTTRFCLIEFKATKDNFSSENQKALRVELFKVLANRKAVLRRSLDVHYMCWGTFESDCLPGMSTQVQEESEMLGQYAPCVAPYMKAKPKLEKSEEYPPESFAEHFFESQQFGSDLKRFKRYVRDLSELAADTKQGEGTIEGAVCIYIEAIRKFKSYRFKGLEQLLEFLNSPNQALSPQKPDRSRKPNTLGM</sequence>
<reference evidence="2 3" key="1">
    <citation type="submission" date="2015-09" db="EMBL/GenBank/DDBJ databases">
        <title>Genome analysis of Pseudomonas syringae pv. porri LMG.</title>
        <authorList>
            <person name="Rombouts S."/>
        </authorList>
    </citation>
    <scope>NUCLEOTIDE SEQUENCE [LARGE SCALE GENOMIC DNA]</scope>
    <source>
        <strain evidence="2 3">LMG 28496</strain>
    </source>
</reference>
<dbReference type="Proteomes" id="UP000037201">
    <property type="component" value="Unassembled WGS sequence"/>
</dbReference>
<gene>
    <name evidence="2" type="ORF">OX90_11925</name>
</gene>
<feature type="region of interest" description="Disordered" evidence="1">
    <location>
        <begin position="232"/>
        <end position="251"/>
    </location>
</feature>
<evidence type="ECO:0000313" key="3">
    <source>
        <dbReference type="Proteomes" id="UP000037201"/>
    </source>
</evidence>